<organism evidence="2 3">
    <name type="scientific">Serratia plymuthica</name>
    <dbReference type="NCBI Taxonomy" id="82996"/>
    <lineage>
        <taxon>Bacteria</taxon>
        <taxon>Pseudomonadati</taxon>
        <taxon>Pseudomonadota</taxon>
        <taxon>Gammaproteobacteria</taxon>
        <taxon>Enterobacterales</taxon>
        <taxon>Yersiniaceae</taxon>
        <taxon>Serratia</taxon>
    </lineage>
</organism>
<dbReference type="RefSeq" id="WP_004953871.1">
    <property type="nucleotide sequence ID" value="NZ_PESE01000011.1"/>
</dbReference>
<dbReference type="AlphaFoldDB" id="A0A318PAM4"/>
<name>A0A318PAM4_SERPL</name>
<keyword evidence="1" id="KW-0812">Transmembrane</keyword>
<keyword evidence="1" id="KW-1133">Transmembrane helix</keyword>
<proteinExistence type="predicted"/>
<accession>A0A318PAM4</accession>
<protein>
    <submittedName>
        <fullName evidence="2">Uncharacterized protein</fullName>
    </submittedName>
</protein>
<dbReference type="EMBL" id="PESE01000011">
    <property type="protein sequence ID" value="PYD36547.1"/>
    <property type="molecule type" value="Genomic_DNA"/>
</dbReference>
<keyword evidence="1" id="KW-0472">Membrane</keyword>
<evidence type="ECO:0000313" key="3">
    <source>
        <dbReference type="Proteomes" id="UP000248196"/>
    </source>
</evidence>
<comment type="caution">
    <text evidence="2">The sequence shown here is derived from an EMBL/GenBank/DDBJ whole genome shotgun (WGS) entry which is preliminary data.</text>
</comment>
<reference evidence="2 3" key="1">
    <citation type="submission" date="2017-11" db="EMBL/GenBank/DDBJ databases">
        <title>Genome sequence of the oocydin A producing rhizobacterium Serratia plymuthica 4Rx5.</title>
        <authorList>
            <person name="Matilla M.A."/>
            <person name="Udaondo Z."/>
            <person name="Salmond G.P.C."/>
        </authorList>
    </citation>
    <scope>NUCLEOTIDE SEQUENCE [LARGE SCALE GENOMIC DNA]</scope>
    <source>
        <strain evidence="2 3">4Rx5</strain>
    </source>
</reference>
<gene>
    <name evidence="2" type="ORF">CT690_23670</name>
</gene>
<evidence type="ECO:0000313" key="2">
    <source>
        <dbReference type="EMBL" id="PYD36547.1"/>
    </source>
</evidence>
<dbReference type="OrthoDB" id="6883592at2"/>
<feature type="transmembrane region" description="Helical" evidence="1">
    <location>
        <begin position="6"/>
        <end position="27"/>
    </location>
</feature>
<evidence type="ECO:0000256" key="1">
    <source>
        <dbReference type="SAM" id="Phobius"/>
    </source>
</evidence>
<sequence>MVFDNSWIVPIVSAFSGLLGIIGGGFINHQSALYRERQKHLQDVELREETRQQELAFIGIELTCLLEGFAVLCAKVSEDTGEYHQGTREFEPTRKEPKLDLSVIKGNWKVVPTDLMYDIRSLTLRQSEAISRISNAWNPDDHPVQSAWFTERRLEYAELGISAARYSEALRQACSLPKSRLDSESFLPVPVMLRVIEDIEENRRKWALQREQVTAEKAVAKK</sequence>
<dbReference type="Proteomes" id="UP000248196">
    <property type="component" value="Unassembled WGS sequence"/>
</dbReference>